<comment type="caution">
    <text evidence="2">The sequence shown here is derived from an EMBL/GenBank/DDBJ whole genome shotgun (WGS) entry which is preliminary data.</text>
</comment>
<evidence type="ECO:0000256" key="1">
    <source>
        <dbReference type="SAM" id="MobiDB-lite"/>
    </source>
</evidence>
<proteinExistence type="predicted"/>
<dbReference type="Proteomes" id="UP001515480">
    <property type="component" value="Unassembled WGS sequence"/>
</dbReference>
<reference evidence="2 3" key="1">
    <citation type="journal article" date="2024" name="Science">
        <title>Giant polyketide synthase enzymes in the biosynthesis of giant marine polyether toxins.</title>
        <authorList>
            <person name="Fallon T.R."/>
            <person name="Shende V.V."/>
            <person name="Wierzbicki I.H."/>
            <person name="Pendleton A.L."/>
            <person name="Watervoot N.F."/>
            <person name="Auber R.P."/>
            <person name="Gonzalez D.J."/>
            <person name="Wisecaver J.H."/>
            <person name="Moore B.S."/>
        </authorList>
    </citation>
    <scope>NUCLEOTIDE SEQUENCE [LARGE SCALE GENOMIC DNA]</scope>
    <source>
        <strain evidence="2 3">12B1</strain>
    </source>
</reference>
<name>A0AB34IR94_PRYPA</name>
<organism evidence="2 3">
    <name type="scientific">Prymnesium parvum</name>
    <name type="common">Toxic golden alga</name>
    <dbReference type="NCBI Taxonomy" id="97485"/>
    <lineage>
        <taxon>Eukaryota</taxon>
        <taxon>Haptista</taxon>
        <taxon>Haptophyta</taxon>
        <taxon>Prymnesiophyceae</taxon>
        <taxon>Prymnesiales</taxon>
        <taxon>Prymnesiaceae</taxon>
        <taxon>Prymnesium</taxon>
    </lineage>
</organism>
<gene>
    <name evidence="2" type="ORF">AB1Y20_012241</name>
</gene>
<dbReference type="AlphaFoldDB" id="A0AB34IR94"/>
<dbReference type="EMBL" id="JBGBPQ010000021">
    <property type="protein sequence ID" value="KAL1503773.1"/>
    <property type="molecule type" value="Genomic_DNA"/>
</dbReference>
<keyword evidence="3" id="KW-1185">Reference proteome</keyword>
<accession>A0AB34IR94</accession>
<sequence>MSFDRQTYASAGGVPSPRHSLLVEETLALPRPSRRRRVEPRRPAPRRLGRRRQYSPEGEEQWIFELAAGRRRSHESGAALGRSLHWREELSVASRVAGDEEQLLHARLHQKSATATAVHITATLGSTKRAPRLRQATVVHITELWLRQEVELSLDGEEVGQALMETEGYWASCRNEDYKYIPTQHWPTDKGEVYSAVIFVRVWEAGDQLTFTLDDKGSDAGATGCNGVLEQDKPEEDGLIDINSIWGGYWTRAYATQWLPCYFRHHLFGSAFMKIAKLMQAFQIHQKAARFTMLLTGLLLNQY</sequence>
<evidence type="ECO:0000313" key="3">
    <source>
        <dbReference type="Proteomes" id="UP001515480"/>
    </source>
</evidence>
<evidence type="ECO:0000313" key="2">
    <source>
        <dbReference type="EMBL" id="KAL1503773.1"/>
    </source>
</evidence>
<feature type="region of interest" description="Disordered" evidence="1">
    <location>
        <begin position="32"/>
        <end position="53"/>
    </location>
</feature>
<protein>
    <submittedName>
        <fullName evidence="2">Uncharacterized protein</fullName>
    </submittedName>
</protein>